<dbReference type="Gene3D" id="1.10.10.2910">
    <property type="match status" value="1"/>
</dbReference>
<gene>
    <name evidence="2" type="ORF">GCM10010910_00900</name>
</gene>
<dbReference type="EMBL" id="BMMQ01000001">
    <property type="protein sequence ID" value="GGO59000.1"/>
    <property type="molecule type" value="Genomic_DNA"/>
</dbReference>
<dbReference type="RefSeq" id="WP_188699370.1">
    <property type="nucleotide sequence ID" value="NZ_BMMQ01000001.1"/>
</dbReference>
<proteinExistence type="predicted"/>
<sequence>MKYLLDVAQILGVLIKYADLSRRDRDGEYDHERRIIWLQHGMSYRLKRSVLAHELAHAIFGDEPTMFGPVNAKQERRADEWAARTLIRLEDFKAAEAAHNGHVASMANDLDVITDLVEAYQRILARIGDTVYLRPRMGVGQWDHREKVA</sequence>
<feature type="domain" description="IrrE N-terminal-like" evidence="1">
    <location>
        <begin position="9"/>
        <end position="113"/>
    </location>
</feature>
<evidence type="ECO:0000259" key="1">
    <source>
        <dbReference type="Pfam" id="PF06114"/>
    </source>
</evidence>
<organism evidence="2 3">
    <name type="scientific">Microbacterium nanhaiense</name>
    <dbReference type="NCBI Taxonomy" id="1301026"/>
    <lineage>
        <taxon>Bacteria</taxon>
        <taxon>Bacillati</taxon>
        <taxon>Actinomycetota</taxon>
        <taxon>Actinomycetes</taxon>
        <taxon>Micrococcales</taxon>
        <taxon>Microbacteriaceae</taxon>
        <taxon>Microbacterium</taxon>
    </lineage>
</organism>
<name>A0ABQ2MW00_9MICO</name>
<dbReference type="Proteomes" id="UP000638043">
    <property type="component" value="Unassembled WGS sequence"/>
</dbReference>
<evidence type="ECO:0000313" key="2">
    <source>
        <dbReference type="EMBL" id="GGO59000.1"/>
    </source>
</evidence>
<dbReference type="InterPro" id="IPR010359">
    <property type="entry name" value="IrrE_HExxH"/>
</dbReference>
<comment type="caution">
    <text evidence="2">The sequence shown here is derived from an EMBL/GenBank/DDBJ whole genome shotgun (WGS) entry which is preliminary data.</text>
</comment>
<evidence type="ECO:0000313" key="3">
    <source>
        <dbReference type="Proteomes" id="UP000638043"/>
    </source>
</evidence>
<reference evidence="3" key="1">
    <citation type="journal article" date="2019" name="Int. J. Syst. Evol. Microbiol.">
        <title>The Global Catalogue of Microorganisms (GCM) 10K type strain sequencing project: providing services to taxonomists for standard genome sequencing and annotation.</title>
        <authorList>
            <consortium name="The Broad Institute Genomics Platform"/>
            <consortium name="The Broad Institute Genome Sequencing Center for Infectious Disease"/>
            <person name="Wu L."/>
            <person name="Ma J."/>
        </authorList>
    </citation>
    <scope>NUCLEOTIDE SEQUENCE [LARGE SCALE GENOMIC DNA]</scope>
    <source>
        <strain evidence="3">CGMCC 4.7181</strain>
    </source>
</reference>
<protein>
    <recommendedName>
        <fullName evidence="1">IrrE N-terminal-like domain-containing protein</fullName>
    </recommendedName>
</protein>
<keyword evidence="3" id="KW-1185">Reference proteome</keyword>
<dbReference type="Pfam" id="PF06114">
    <property type="entry name" value="Peptidase_M78"/>
    <property type="match status" value="1"/>
</dbReference>
<accession>A0ABQ2MW00</accession>